<dbReference type="GO" id="GO:0019464">
    <property type="term" value="P:glycine decarboxylation via glycine cleavage system"/>
    <property type="evidence" value="ECO:0007669"/>
    <property type="project" value="UniProtKB-UniRule"/>
</dbReference>
<comment type="cofactor">
    <cofactor evidence="3">
        <name>(R)-lipoate</name>
        <dbReference type="ChEBI" id="CHEBI:83088"/>
    </cofactor>
    <text evidence="3">Binds 1 lipoyl cofactor covalently.</text>
</comment>
<dbReference type="GO" id="GO:0005737">
    <property type="term" value="C:cytoplasm"/>
    <property type="evidence" value="ECO:0007669"/>
    <property type="project" value="TreeGrafter"/>
</dbReference>
<dbReference type="InterPro" id="IPR002930">
    <property type="entry name" value="GCV_H"/>
</dbReference>
<dbReference type="AlphaFoldDB" id="A0A8J3G2Z7"/>
<gene>
    <name evidence="3 6" type="primary">gcvH</name>
    <name evidence="6" type="ORF">GCM10009069_21720</name>
</gene>
<dbReference type="NCBIfam" id="TIGR00527">
    <property type="entry name" value="gcvH"/>
    <property type="match status" value="1"/>
</dbReference>
<proteinExistence type="inferred from homology"/>
<evidence type="ECO:0000313" key="7">
    <source>
        <dbReference type="Proteomes" id="UP000634004"/>
    </source>
</evidence>
<name>A0A8J3G2Z7_9PROT</name>
<dbReference type="InterPro" id="IPR011053">
    <property type="entry name" value="Single_hybrid_motif"/>
</dbReference>
<dbReference type="SUPFAM" id="SSF51230">
    <property type="entry name" value="Single hybrid motif"/>
    <property type="match status" value="1"/>
</dbReference>
<evidence type="ECO:0000256" key="1">
    <source>
        <dbReference type="ARBA" id="ARBA00009249"/>
    </source>
</evidence>
<keyword evidence="7" id="KW-1185">Reference proteome</keyword>
<keyword evidence="2 3" id="KW-0450">Lipoyl</keyword>
<dbReference type="InterPro" id="IPR017453">
    <property type="entry name" value="GCV_H_sub"/>
</dbReference>
<feature type="modified residue" description="N6-lipoyllysine" evidence="3 4">
    <location>
        <position position="58"/>
    </location>
</feature>
<dbReference type="PANTHER" id="PTHR11715">
    <property type="entry name" value="GLYCINE CLEAVAGE SYSTEM H PROTEIN"/>
    <property type="match status" value="1"/>
</dbReference>
<dbReference type="PROSITE" id="PS00189">
    <property type="entry name" value="LIPOYL"/>
    <property type="match status" value="1"/>
</dbReference>
<comment type="subunit">
    <text evidence="3">The glycine cleavage system is composed of four proteins: P, T, L and H.</text>
</comment>
<dbReference type="InterPro" id="IPR033753">
    <property type="entry name" value="GCV_H/Fam206"/>
</dbReference>
<dbReference type="InterPro" id="IPR003016">
    <property type="entry name" value="2-oxoA_DH_lipoyl-BS"/>
</dbReference>
<dbReference type="Gene3D" id="2.40.50.100">
    <property type="match status" value="1"/>
</dbReference>
<dbReference type="Pfam" id="PF01597">
    <property type="entry name" value="GCV_H"/>
    <property type="match status" value="1"/>
</dbReference>
<evidence type="ECO:0000313" key="6">
    <source>
        <dbReference type="EMBL" id="GHA98485.1"/>
    </source>
</evidence>
<evidence type="ECO:0000256" key="4">
    <source>
        <dbReference type="PIRSR" id="PIRSR617453-50"/>
    </source>
</evidence>
<evidence type="ECO:0000256" key="3">
    <source>
        <dbReference type="HAMAP-Rule" id="MF_00272"/>
    </source>
</evidence>
<evidence type="ECO:0000259" key="5">
    <source>
        <dbReference type="PROSITE" id="PS50968"/>
    </source>
</evidence>
<reference evidence="6" key="1">
    <citation type="journal article" date="2014" name="Int. J. Syst. Evol. Microbiol.">
        <title>Complete genome sequence of Corynebacterium casei LMG S-19264T (=DSM 44701T), isolated from a smear-ripened cheese.</title>
        <authorList>
            <consortium name="US DOE Joint Genome Institute (JGI-PGF)"/>
            <person name="Walter F."/>
            <person name="Albersmeier A."/>
            <person name="Kalinowski J."/>
            <person name="Ruckert C."/>
        </authorList>
    </citation>
    <scope>NUCLEOTIDE SEQUENCE</scope>
    <source>
        <strain evidence="6">KCTC 32513</strain>
    </source>
</reference>
<dbReference type="GO" id="GO:0009249">
    <property type="term" value="P:protein lipoylation"/>
    <property type="evidence" value="ECO:0007669"/>
    <property type="project" value="TreeGrafter"/>
</dbReference>
<dbReference type="GO" id="GO:0005960">
    <property type="term" value="C:glycine cleavage complex"/>
    <property type="evidence" value="ECO:0007669"/>
    <property type="project" value="InterPro"/>
</dbReference>
<comment type="similarity">
    <text evidence="1 3">Belongs to the GcvH family.</text>
</comment>
<dbReference type="InterPro" id="IPR000089">
    <property type="entry name" value="Biotin_lipoyl"/>
</dbReference>
<comment type="function">
    <text evidence="3">The glycine cleavage system catalyzes the degradation of glycine. The H protein shuttles the methylamine group of glycine from the P protein to the T protein.</text>
</comment>
<dbReference type="NCBIfam" id="NF002270">
    <property type="entry name" value="PRK01202.1"/>
    <property type="match status" value="1"/>
</dbReference>
<organism evidence="6 7">
    <name type="scientific">Algimonas arctica</name>
    <dbReference type="NCBI Taxonomy" id="1479486"/>
    <lineage>
        <taxon>Bacteria</taxon>
        <taxon>Pseudomonadati</taxon>
        <taxon>Pseudomonadota</taxon>
        <taxon>Alphaproteobacteria</taxon>
        <taxon>Maricaulales</taxon>
        <taxon>Robiginitomaculaceae</taxon>
        <taxon>Algimonas</taxon>
    </lineage>
</organism>
<dbReference type="Proteomes" id="UP000634004">
    <property type="component" value="Unassembled WGS sequence"/>
</dbReference>
<dbReference type="CDD" id="cd06848">
    <property type="entry name" value="GCS_H"/>
    <property type="match status" value="1"/>
</dbReference>
<comment type="caution">
    <text evidence="6">The sequence shown here is derived from an EMBL/GenBank/DDBJ whole genome shotgun (WGS) entry which is preliminary data.</text>
</comment>
<feature type="domain" description="Lipoyl-binding" evidence="5">
    <location>
        <begin position="17"/>
        <end position="99"/>
    </location>
</feature>
<dbReference type="HAMAP" id="MF_00272">
    <property type="entry name" value="GcvH"/>
    <property type="match status" value="1"/>
</dbReference>
<dbReference type="PROSITE" id="PS50968">
    <property type="entry name" value="BIOTINYL_LIPOYL"/>
    <property type="match status" value="1"/>
</dbReference>
<dbReference type="EMBL" id="BMZH01000009">
    <property type="protein sequence ID" value="GHA98485.1"/>
    <property type="molecule type" value="Genomic_DNA"/>
</dbReference>
<evidence type="ECO:0000256" key="2">
    <source>
        <dbReference type="ARBA" id="ARBA00022823"/>
    </source>
</evidence>
<dbReference type="PANTHER" id="PTHR11715:SF3">
    <property type="entry name" value="GLYCINE CLEAVAGE SYSTEM H PROTEIN-RELATED"/>
    <property type="match status" value="1"/>
</dbReference>
<accession>A0A8J3G2Z7</accession>
<protein>
    <recommendedName>
        <fullName evidence="3">Glycine cleavage system H protein</fullName>
    </recommendedName>
</protein>
<reference evidence="6" key="2">
    <citation type="submission" date="2020-09" db="EMBL/GenBank/DDBJ databases">
        <authorList>
            <person name="Sun Q."/>
            <person name="Kim S."/>
        </authorList>
    </citation>
    <scope>NUCLEOTIDE SEQUENCE</scope>
    <source>
        <strain evidence="6">KCTC 32513</strain>
    </source>
</reference>
<sequence>MMKYTESHEWIKLDGDVATVGISDYAAKALGDVVFVELPGVGDDVDAGGELAVVESVKAASEVYAPIAGEVTAVNDALEAAPETVNAAPTEGGWFVKMTVADASALDALMDEDAYKDYCAGL</sequence>